<organism evidence="7 8">
    <name type="scientific">Aminobacter aminovorans</name>
    <name type="common">Chelatobacter heintzii</name>
    <dbReference type="NCBI Taxonomy" id="83263"/>
    <lineage>
        <taxon>Bacteria</taxon>
        <taxon>Pseudomonadati</taxon>
        <taxon>Pseudomonadota</taxon>
        <taxon>Alphaproteobacteria</taxon>
        <taxon>Hyphomicrobiales</taxon>
        <taxon>Phyllobacteriaceae</taxon>
        <taxon>Aminobacter</taxon>
    </lineage>
</organism>
<dbReference type="InterPro" id="IPR002509">
    <property type="entry name" value="NODB_dom"/>
</dbReference>
<dbReference type="Proteomes" id="UP000254701">
    <property type="component" value="Unassembled WGS sequence"/>
</dbReference>
<accession>A0A380WN71</accession>
<dbReference type="GO" id="GO:0005975">
    <property type="term" value="P:carbohydrate metabolic process"/>
    <property type="evidence" value="ECO:0007669"/>
    <property type="project" value="InterPro"/>
</dbReference>
<evidence type="ECO:0000259" key="6">
    <source>
        <dbReference type="Pfam" id="PF01522"/>
    </source>
</evidence>
<dbReference type="EMBL" id="UFSM01000001">
    <property type="protein sequence ID" value="SUU90453.1"/>
    <property type="molecule type" value="Genomic_DNA"/>
</dbReference>
<dbReference type="AlphaFoldDB" id="A0A380WN71"/>
<protein>
    <recommendedName>
        <fullName evidence="3">Chitooligosaccharide deacetylase</fullName>
    </recommendedName>
    <alternativeName>
        <fullName evidence="5">Nodulation protein B</fullName>
    </alternativeName>
</protein>
<dbReference type="InterPro" id="IPR011330">
    <property type="entry name" value="Glyco_hydro/deAcase_b/a-brl"/>
</dbReference>
<dbReference type="Gene3D" id="3.20.20.370">
    <property type="entry name" value="Glycoside hydrolase/deacetylase"/>
    <property type="match status" value="1"/>
</dbReference>
<sequence>MIDIARKLAFLLIGYGGLGALAKPLVGSVGVILMLHRVSALLDRPDGPNRHLTITPAFLDLIVGEMKRLGYAFVSMDEVVARLRSGRSSGPFAALTADDAYRDNLVEALPVLESHGAPITIYVAPGLTSGAADLWWEVLDAIVEAGKPVTATIAGKRRTFECSTPAGRKGAFLALSDWLTSEVLEEDHRQVLRGLAEQAGVDASAPNRELLMDWTEVRRAASHPLVTIGAHTVHHCNLKRLEAGKALREMHRSRSMIEAELGEAPQHFAYPYGYEAAAGMRETHLAREAGFVSAVTTRHGVLVPGHAAHLHALPRISVNGRHQDLAAIRAMLSGATTLMTNGGRRLVTV</sequence>
<evidence type="ECO:0000256" key="4">
    <source>
        <dbReference type="ARBA" id="ARBA00022729"/>
    </source>
</evidence>
<proteinExistence type="inferred from homology"/>
<evidence type="ECO:0000256" key="1">
    <source>
        <dbReference type="ARBA" id="ARBA00003236"/>
    </source>
</evidence>
<evidence type="ECO:0000256" key="5">
    <source>
        <dbReference type="ARBA" id="ARBA00032976"/>
    </source>
</evidence>
<dbReference type="Pfam" id="PF01522">
    <property type="entry name" value="Polysacc_deac_1"/>
    <property type="match status" value="1"/>
</dbReference>
<evidence type="ECO:0000256" key="2">
    <source>
        <dbReference type="ARBA" id="ARBA00010973"/>
    </source>
</evidence>
<dbReference type="CDD" id="cd10968">
    <property type="entry name" value="CE4_Mlr8448_like_5s"/>
    <property type="match status" value="1"/>
</dbReference>
<dbReference type="RefSeq" id="WP_115732445.1">
    <property type="nucleotide sequence ID" value="NZ_BAAAVY010000002.1"/>
</dbReference>
<comment type="similarity">
    <text evidence="2">Belongs to the polysaccharide deacetylase family.</text>
</comment>
<dbReference type="InterPro" id="IPR051398">
    <property type="entry name" value="Polysacch_Deacetylase"/>
</dbReference>
<feature type="domain" description="NodB homology" evidence="6">
    <location>
        <begin position="214"/>
        <end position="275"/>
    </location>
</feature>
<gene>
    <name evidence="7" type="ORF">NCTC10684_03709</name>
</gene>
<dbReference type="PANTHER" id="PTHR34216:SF7">
    <property type="entry name" value="POLY-BETA-1,6-N-ACETYL-D-GLUCOSAMINE N-DEACETYLASE"/>
    <property type="match status" value="1"/>
</dbReference>
<comment type="function">
    <text evidence="1">Is involved in generating a small heat-stable compound (Nod), an acylated oligomer of N-acetylglucosamine, that stimulates mitosis in various plant protoplasts.</text>
</comment>
<dbReference type="OrthoDB" id="9782872at2"/>
<dbReference type="PANTHER" id="PTHR34216">
    <property type="match status" value="1"/>
</dbReference>
<name>A0A380WN71_AMIAI</name>
<evidence type="ECO:0000313" key="8">
    <source>
        <dbReference type="Proteomes" id="UP000254701"/>
    </source>
</evidence>
<evidence type="ECO:0000256" key="3">
    <source>
        <dbReference type="ARBA" id="ARBA00020071"/>
    </source>
</evidence>
<evidence type="ECO:0000313" key="7">
    <source>
        <dbReference type="EMBL" id="SUU90453.1"/>
    </source>
</evidence>
<reference evidence="7 8" key="1">
    <citation type="submission" date="2018-06" db="EMBL/GenBank/DDBJ databases">
        <authorList>
            <consortium name="Pathogen Informatics"/>
            <person name="Doyle S."/>
        </authorList>
    </citation>
    <scope>NUCLEOTIDE SEQUENCE [LARGE SCALE GENOMIC DNA]</scope>
    <source>
        <strain evidence="7 8">NCTC10684</strain>
    </source>
</reference>
<dbReference type="SUPFAM" id="SSF88713">
    <property type="entry name" value="Glycoside hydrolase/deacetylase"/>
    <property type="match status" value="1"/>
</dbReference>
<dbReference type="GO" id="GO:0016810">
    <property type="term" value="F:hydrolase activity, acting on carbon-nitrogen (but not peptide) bonds"/>
    <property type="evidence" value="ECO:0007669"/>
    <property type="project" value="InterPro"/>
</dbReference>
<keyword evidence="4" id="KW-0732">Signal</keyword>